<feature type="transmembrane region" description="Helical" evidence="10">
    <location>
        <begin position="2409"/>
        <end position="2429"/>
    </location>
</feature>
<feature type="transmembrane region" description="Helical" evidence="10">
    <location>
        <begin position="1210"/>
        <end position="1236"/>
    </location>
</feature>
<dbReference type="OMA" id="IRIPHQM"/>
<keyword evidence="4 10" id="KW-0812">Transmembrane</keyword>
<feature type="transmembrane region" description="Helical" evidence="10">
    <location>
        <begin position="1085"/>
        <end position="1105"/>
    </location>
</feature>
<dbReference type="PANTHER" id="PTHR10766:SF92">
    <property type="entry name" value="TRANSMEMBRANE 9 SUPERFAMILY MEMBER"/>
    <property type="match status" value="1"/>
</dbReference>
<keyword evidence="8 10" id="KW-0472">Membrane</keyword>
<accession>A0A0E0IFM7</accession>
<dbReference type="HOGENOM" id="CLU_000877_0_0_1"/>
<feature type="transmembrane region" description="Helical" evidence="10">
    <location>
        <begin position="1126"/>
        <end position="1146"/>
    </location>
</feature>
<feature type="transmembrane region" description="Helical" evidence="10">
    <location>
        <begin position="1961"/>
        <end position="1989"/>
    </location>
</feature>
<organism evidence="11">
    <name type="scientific">Oryza nivara</name>
    <name type="common">Indian wild rice</name>
    <name type="synonym">Oryza sativa f. spontanea</name>
    <dbReference type="NCBI Taxonomy" id="4536"/>
    <lineage>
        <taxon>Eukaryota</taxon>
        <taxon>Viridiplantae</taxon>
        <taxon>Streptophyta</taxon>
        <taxon>Embryophyta</taxon>
        <taxon>Tracheophyta</taxon>
        <taxon>Spermatophyta</taxon>
        <taxon>Magnoliopsida</taxon>
        <taxon>Liliopsida</taxon>
        <taxon>Poales</taxon>
        <taxon>Poaceae</taxon>
        <taxon>BOP clade</taxon>
        <taxon>Oryzoideae</taxon>
        <taxon>Oryzeae</taxon>
        <taxon>Oryzinae</taxon>
        <taxon>Oryza</taxon>
    </lineage>
</organism>
<evidence type="ECO:0000256" key="5">
    <source>
        <dbReference type="ARBA" id="ARBA00022729"/>
    </source>
</evidence>
<feature type="region of interest" description="Disordered" evidence="9">
    <location>
        <begin position="1"/>
        <end position="28"/>
    </location>
</feature>
<feature type="transmembrane region" description="Helical" evidence="10">
    <location>
        <begin position="2345"/>
        <end position="2365"/>
    </location>
</feature>
<evidence type="ECO:0000256" key="1">
    <source>
        <dbReference type="ARBA" id="ARBA00004337"/>
    </source>
</evidence>
<evidence type="ECO:0000256" key="8">
    <source>
        <dbReference type="ARBA" id="ARBA00023136"/>
    </source>
</evidence>
<proteinExistence type="inferred from homology"/>
<sequence>MPPICPHTHTAVAQKNTSKGKGHEAEGGSLAVARSPNCQIRIPHQMRPTAMLRWPAAAAALALVFLLLIAAAPPAAAFYLPGVAPNDFHKKDPLQVKVNKLSSTKTQLPYSYYSLPFCKPDTIVDSAENLGEVLRGDRIENSPYVFEMREPKMCQIVCKATISDKQAKELKEKIEDEYRVNMILDNLPLVVPIARPDRDDVVFQGGYHVGVKGQYAGSKDEKYFIHNHLIFLVKYHKDENSDLSRIVGFEVKPFSVKHQFEEKWNDANTRLSTCHPHANKIVINSYTPQEVEAGKDIIFTYDVGFEESDIKWASRWDTYLLMTDDQIHWFSIVNSLMIVLFLSGMVAMIMLRTLYRDISRYNQLETEEEAQEETGWKLVHGDVFRPPTNSDLLCVYVGTGVQFFGMLLVTMMFAVLGFLSPSNRGGLMTAMLLIWVLMGLFAGYASSRLYKMFKGSEWKSITLKTAFLFPGIAFGIFFVLNALIWGEKSSGAVPFSTMFALVLLWFGISVPLVFVGSYLGFKKPAIEAPVKTNKIPRQVPEQAWYMNPAFTILIGGILPFGAVFIELFFILTSIWLHQFYYIFGFLFLVFIILIITCAEIAIVLCYFQLCSEDYMWWWRSYLTSGSSAIYLFLYAGFYFFTKLQITKLVSGILFFGYMLLASFSFFVLTGTIVAPKKTQAKEKDTRLRYQLLARSLAPDPGESPHQMRPPAMLRWPAAAAALALLLLLIAAAPPTAAFYLPGVAPNDFQKKDPLQVKVNKLSSTKTQLPYSYYSLPFCKPDTIVDSAENLGEVLRGDRIENSPYVFEMREPKMCQIVCKATISDKQAKELKEKIEDEYRVNMILDNLPLVVPIARPDRDDVVFQGGYHVGVKGQYAGSKDEKYFIHNHLIFLVKYHKDENSDLSRIVGFEVKPFSVKHQFEEKWNDANTRLSTCHPHANKIVINSYTPQEVEAGKDIIFTYDVGFEESDIKWASRWDTYLLMTDDQIHWFSIVNSLMIVLFLSGMVAMIMLRTLYRDISRYNQLETEEEAQEETGWKLVHGDVFRPPTNSDLLCVYVGTGVQFFGMLLVTMMFAVLGFLSPSNRGGLMTAMLLIWVLMGLFAGYASSRLYKMFKGSEWKSITLKTAFLFPGIAFGIFFVLNALIWGEKSSGAVPFSTMFALVLLWFGISVPLVFVGSYLGFKKPAIEAPVKTNKIPRQVPEQAWYMNPAFTILIGGILPFGAVFIELFFILTSIWLHQFYYIFGFLFLVFIILIITCAEIAIVLCYFQLCSEDYMWWWRSYLTSGSSAIYLFLYAGFYFFTKLQITKLVSGILYFGYMLLASFSFFVLTGTIVAARKKDTREGEGVCQIRIPHQMRPPAMLRWPAAAAALALLFLLLIAAAAPAAAFYLPGVAPNYFQKKDPLQVKVNKLSSTKTQLPYSYYSLPFCKPDTIVDSAENLGEVLRGDRIENSPYVFEMREPKMCQIVCKATISDKQAKELKEKIEDEYRVNMILDNLPLVVPIARPDRDDVVFQGGYHVGVKGQYAGSKDEKYFIHNHLIFLVKYHKDENSDLSRIVGFEVKPFSVKHQFEEKWNDANTRLSTCDPHANKIVINSDTPQEVEAGKDIIFTYDVGFEESDIKWASRWDTYLLMTDDQIHWFSIVNSLMIVLFLSGMVAMIMLRTLYRDISRYNQLETEEEAQEETGWKLVHGDVFRPPTNSDLLCVYVGTGVQFFGMLLVTMMFAVLGFLSPSNRGGLMTAMLLIWVLMGLFAGYASSRLYKMFKGSEWKSITLKTAFLFPGIAFGIFFVLNALIWGEKSSGAVPFSTMFALVLLWFGISVPLVFVGGYLGFKKPAIEAPVKTNKIPRQIPEQAGYMNPAFTILIGGILPFGAVFIELFFILTSIWLHQFYYIFGFLFLVFIILIITCAEIAIVLCYFQLCSEDYMWWWRSYLTSGSSAIYLFLYAGFYFFTKLQITKLVSGILYFGYMLLASFSFFVLTGTIGFCACLWFTRLIYSSKAVSSVAVAVAAVRRPTRRCHLPALPGDEVLVKVNELMSIEIQITYSYYSLPFCRPDNLTESAPTLWQLLHGDRQQRSPYQFEMRVPKKCQIVCRVLVGEKEAKELMEKMEDEYRVNMALDNLPLSIPIRRIDKDDFFYEHGYHIGEEHKRYFIHNHLSFLVRYKRDIDTSASTIVAFEVKPFSVKHQYEAQWNGANSRLSTCDANANRFILSSDSPPEIEVGEEIIFTYDVNFEESDIKWASRWDAYLSMTDDQARWFSIVNSPVTLIGLSVAMAMTMLRSLHRDIFRYSQLETQNEAQVETGWKLVHGDVFRPPSNPVLLGNLSWSFVDLHRRLNGRSLPASIPIRTFPFTIVFIELFFGLIFIWYHQFYRGFGFLLITLVLLLVACAEISVAFCYYQLRSGNYKWWWRSFLTPGCSAVYLFLYATFFFFAKLSIVKPVSVMFYFGYTLVVSYAFFLLTGTIGFFSCFFFTRFIYSQRAFG</sequence>
<evidence type="ECO:0000313" key="12">
    <source>
        <dbReference type="Proteomes" id="UP000006591"/>
    </source>
</evidence>
<dbReference type="GO" id="GO:0072657">
    <property type="term" value="P:protein localization to membrane"/>
    <property type="evidence" value="ECO:0007669"/>
    <property type="project" value="TreeGrafter"/>
</dbReference>
<feature type="transmembrane region" description="Helical" evidence="10">
    <location>
        <begin position="1365"/>
        <end position="1389"/>
    </location>
</feature>
<evidence type="ECO:0008006" key="13">
    <source>
        <dbReference type="Google" id="ProtNLM"/>
    </source>
</evidence>
<evidence type="ECO:0000256" key="3">
    <source>
        <dbReference type="ARBA" id="ARBA00005227"/>
    </source>
</evidence>
<evidence type="ECO:0000256" key="2">
    <source>
        <dbReference type="ARBA" id="ARBA00004653"/>
    </source>
</evidence>
<feature type="transmembrane region" description="Helical" evidence="10">
    <location>
        <begin position="1859"/>
        <end position="1885"/>
    </location>
</feature>
<feature type="transmembrane region" description="Helical" evidence="10">
    <location>
        <begin position="582"/>
        <end position="609"/>
    </location>
</feature>
<feature type="transmembrane region" description="Helical" evidence="10">
    <location>
        <begin position="498"/>
        <end position="521"/>
    </location>
</feature>
<feature type="transmembrane region" description="Helical" evidence="10">
    <location>
        <begin position="2449"/>
        <end position="2473"/>
    </location>
</feature>
<keyword evidence="12" id="KW-1185">Reference proteome</keyword>
<feature type="transmembrane region" description="Helical" evidence="10">
    <location>
        <begin position="717"/>
        <end position="740"/>
    </location>
</feature>
<feature type="transmembrane region" description="Helical" evidence="10">
    <location>
        <begin position="56"/>
        <end position="80"/>
    </location>
</feature>
<dbReference type="Gramene" id="ONIVA08G26240.1">
    <property type="protein sequence ID" value="ONIVA08G26240.1"/>
    <property type="gene ID" value="ONIVA08G26240"/>
</dbReference>
<dbReference type="GO" id="GO:0000139">
    <property type="term" value="C:Golgi membrane"/>
    <property type="evidence" value="ECO:0007669"/>
    <property type="project" value="UniProtKB-SubCell"/>
</dbReference>
<feature type="transmembrane region" description="Helical" evidence="10">
    <location>
        <begin position="550"/>
        <end position="576"/>
    </location>
</feature>
<dbReference type="Pfam" id="PF02990">
    <property type="entry name" value="EMP70"/>
    <property type="match status" value="5"/>
</dbReference>
<feature type="transmembrane region" description="Helical" evidence="10">
    <location>
        <begin position="652"/>
        <end position="674"/>
    </location>
</feature>
<evidence type="ECO:0000256" key="6">
    <source>
        <dbReference type="ARBA" id="ARBA00022753"/>
    </source>
</evidence>
<feature type="transmembrane region" description="Helical" evidence="10">
    <location>
        <begin position="1807"/>
        <end position="1830"/>
    </location>
</feature>
<feature type="transmembrane region" description="Helical" evidence="10">
    <location>
        <begin position="466"/>
        <end position="486"/>
    </location>
</feature>
<evidence type="ECO:0000256" key="4">
    <source>
        <dbReference type="ARBA" id="ARBA00022692"/>
    </source>
</evidence>
<feature type="transmembrane region" description="Helical" evidence="10">
    <location>
        <begin position="393"/>
        <end position="419"/>
    </location>
</feature>
<keyword evidence="7 10" id="KW-1133">Transmembrane helix</keyword>
<feature type="transmembrane region" description="Helical" evidence="10">
    <location>
        <begin position="1281"/>
        <end position="1300"/>
    </location>
</feature>
<dbReference type="GO" id="GO:0010008">
    <property type="term" value="C:endosome membrane"/>
    <property type="evidence" value="ECO:0007669"/>
    <property type="project" value="UniProtKB-SubCell"/>
</dbReference>
<comment type="similarity">
    <text evidence="3">Belongs to the nonaspanin (TM9SF) (TC 9.A.2) family.</text>
</comment>
<dbReference type="InterPro" id="IPR004240">
    <property type="entry name" value="EMP70"/>
</dbReference>
<reference evidence="11" key="1">
    <citation type="submission" date="2015-04" db="UniProtKB">
        <authorList>
            <consortium name="EnsemblPlants"/>
        </authorList>
    </citation>
    <scope>IDENTIFICATION</scope>
    <source>
        <strain evidence="11">SL10</strain>
    </source>
</reference>
<feature type="transmembrane region" description="Helical" evidence="10">
    <location>
        <begin position="2371"/>
        <end position="2397"/>
    </location>
</feature>
<feature type="transmembrane region" description="Helical" evidence="10">
    <location>
        <begin position="1053"/>
        <end position="1079"/>
    </location>
</feature>
<feature type="transmembrane region" description="Helical" evidence="10">
    <location>
        <begin position="621"/>
        <end position="640"/>
    </location>
</feature>
<reference evidence="11" key="2">
    <citation type="submission" date="2018-04" db="EMBL/GenBank/DDBJ databases">
        <title>OnivRS2 (Oryza nivara Reference Sequence Version 2).</title>
        <authorList>
            <person name="Zhang J."/>
            <person name="Kudrna D."/>
            <person name="Lee S."/>
            <person name="Talag J."/>
            <person name="Rajasekar S."/>
            <person name="Welchert J."/>
            <person name="Hsing Y.-I."/>
            <person name="Wing R.A."/>
        </authorList>
    </citation>
    <scope>NUCLEOTIDE SEQUENCE [LARGE SCALE GENOMIC DNA]</scope>
    <source>
        <strain evidence="11">SL10</strain>
    </source>
</reference>
<keyword evidence="6" id="KW-0967">Endosome</keyword>
<protein>
    <recommendedName>
        <fullName evidence="13">Transmembrane 9 superfamily member</fullName>
    </recommendedName>
</protein>
<feature type="transmembrane region" description="Helical" evidence="10">
    <location>
        <begin position="1775"/>
        <end position="1795"/>
    </location>
</feature>
<feature type="transmembrane region" description="Helical" evidence="10">
    <location>
        <begin position="1930"/>
        <end position="1949"/>
    </location>
</feature>
<evidence type="ECO:0000313" key="11">
    <source>
        <dbReference type="EnsemblPlants" id="ONIVA08G26240.1"/>
    </source>
</evidence>
<feature type="transmembrane region" description="Helical" evidence="10">
    <location>
        <begin position="1158"/>
        <end position="1181"/>
    </location>
</feature>
<name>A0A0E0IFM7_ORYNI</name>
<dbReference type="Proteomes" id="UP000006591">
    <property type="component" value="Chromosome 8"/>
</dbReference>
<feature type="transmembrane region" description="Helical" evidence="10">
    <location>
        <begin position="329"/>
        <end position="351"/>
    </location>
</feature>
<evidence type="ECO:0000256" key="7">
    <source>
        <dbReference type="ARBA" id="ARBA00022989"/>
    </source>
</evidence>
<dbReference type="STRING" id="4536.A0A0E0IFM7"/>
<comment type="subcellular location">
    <subcellularLocation>
        <location evidence="1">Endosome membrane</location>
        <topology evidence="1">Multi-pass membrane protein</topology>
    </subcellularLocation>
    <subcellularLocation>
        <location evidence="2">Golgi apparatus membrane</location>
        <topology evidence="2">Multi-pass membrane protein</topology>
    </subcellularLocation>
</comment>
<feature type="transmembrane region" description="Helical" evidence="10">
    <location>
        <begin position="1734"/>
        <end position="1754"/>
    </location>
</feature>
<dbReference type="eggNOG" id="KOG1278">
    <property type="taxonomic scope" value="Eukaryota"/>
</dbReference>
<evidence type="ECO:0000256" key="10">
    <source>
        <dbReference type="SAM" id="Phobius"/>
    </source>
</evidence>
<feature type="transmembrane region" description="Helical" evidence="10">
    <location>
        <begin position="1891"/>
        <end position="1918"/>
    </location>
</feature>
<dbReference type="PANTHER" id="PTHR10766">
    <property type="entry name" value="TRANSMEMBRANE 9 SUPERFAMILY PROTEIN"/>
    <property type="match status" value="1"/>
</dbReference>
<feature type="transmembrane region" description="Helical" evidence="10">
    <location>
        <begin position="989"/>
        <end position="1011"/>
    </location>
</feature>
<feature type="transmembrane region" description="Helical" evidence="10">
    <location>
        <begin position="1242"/>
        <end position="1269"/>
    </location>
</feature>
<feature type="transmembrane region" description="Helical" evidence="10">
    <location>
        <begin position="1638"/>
        <end position="1660"/>
    </location>
</feature>
<feature type="transmembrane region" description="Helical" evidence="10">
    <location>
        <begin position="1702"/>
        <end position="1728"/>
    </location>
</feature>
<evidence type="ECO:0000256" key="9">
    <source>
        <dbReference type="SAM" id="MobiDB-lite"/>
    </source>
</evidence>
<dbReference type="EnsemblPlants" id="ONIVA08G26240.1">
    <property type="protein sequence ID" value="ONIVA08G26240.1"/>
    <property type="gene ID" value="ONIVA08G26240"/>
</dbReference>
<feature type="transmembrane region" description="Helical" evidence="10">
    <location>
        <begin position="425"/>
        <end position="445"/>
    </location>
</feature>
<keyword evidence="5" id="KW-0732">Signal</keyword>
<feature type="transmembrane region" description="Helical" evidence="10">
    <location>
        <begin position="1312"/>
        <end position="1335"/>
    </location>
</feature>